<dbReference type="OrthoDB" id="9387838at2759"/>
<feature type="non-terminal residue" evidence="2">
    <location>
        <position position="1"/>
    </location>
</feature>
<reference evidence="2 3" key="1">
    <citation type="journal article" date="2018" name="Nat. Ecol. Evol.">
        <title>Shark genomes provide insights into elasmobranch evolution and the origin of vertebrates.</title>
        <authorList>
            <person name="Hara Y"/>
            <person name="Yamaguchi K"/>
            <person name="Onimaru K"/>
            <person name="Kadota M"/>
            <person name="Koyanagi M"/>
            <person name="Keeley SD"/>
            <person name="Tatsumi K"/>
            <person name="Tanaka K"/>
            <person name="Motone F"/>
            <person name="Kageyama Y"/>
            <person name="Nozu R"/>
            <person name="Adachi N"/>
            <person name="Nishimura O"/>
            <person name="Nakagawa R"/>
            <person name="Tanegashima C"/>
            <person name="Kiyatake I"/>
            <person name="Matsumoto R"/>
            <person name="Murakumo K"/>
            <person name="Nishida K"/>
            <person name="Terakita A"/>
            <person name="Kuratani S"/>
            <person name="Sato K"/>
            <person name="Hyodo S Kuraku.S."/>
        </authorList>
    </citation>
    <scope>NUCLEOTIDE SEQUENCE [LARGE SCALE GENOMIC DNA]</scope>
</reference>
<organism evidence="2 3">
    <name type="scientific">Scyliorhinus torazame</name>
    <name type="common">Cloudy catshark</name>
    <name type="synonym">Catulus torazame</name>
    <dbReference type="NCBI Taxonomy" id="75743"/>
    <lineage>
        <taxon>Eukaryota</taxon>
        <taxon>Metazoa</taxon>
        <taxon>Chordata</taxon>
        <taxon>Craniata</taxon>
        <taxon>Vertebrata</taxon>
        <taxon>Chondrichthyes</taxon>
        <taxon>Elasmobranchii</taxon>
        <taxon>Galeomorphii</taxon>
        <taxon>Galeoidea</taxon>
        <taxon>Carcharhiniformes</taxon>
        <taxon>Scyliorhinidae</taxon>
        <taxon>Scyliorhinus</taxon>
    </lineage>
</organism>
<accession>A0A401Q4Q0</accession>
<dbReference type="InterPro" id="IPR038603">
    <property type="entry name" value="Znf_FCS_sf"/>
</dbReference>
<evidence type="ECO:0000313" key="2">
    <source>
        <dbReference type="EMBL" id="GCB80350.1"/>
    </source>
</evidence>
<feature type="region of interest" description="Disordered" evidence="1">
    <location>
        <begin position="198"/>
        <end position="229"/>
    </location>
</feature>
<protein>
    <recommendedName>
        <fullName evidence="4">FCS-type domain-containing protein</fullName>
    </recommendedName>
</protein>
<name>A0A401Q4Q0_SCYTO</name>
<evidence type="ECO:0000256" key="1">
    <source>
        <dbReference type="SAM" id="MobiDB-lite"/>
    </source>
</evidence>
<evidence type="ECO:0008006" key="4">
    <source>
        <dbReference type="Google" id="ProtNLM"/>
    </source>
</evidence>
<sequence>FLASSCPARVRTADLEICLLLVTEFGNQFFNPASPARDELFLSGSLIATTRISCSTVNLAMEKSIVGDCVPTTDSKDFDVFSAMDWKDGIATLPGSNLKFRVNEFDALEIITDETEVERIRKATATTTWSVPTAQEALSRSSILSNTEEPPSMEGILCCENCGHYGTAEEFSHGTKFCSERCMVQTKEKISILRKEPSTCNNEEVTRGNRKKRQKPASTAKGDIKENGEMLKDEEEDIEEKPGELKVLKVTQNNHVRARRKRKGDSGLLKQTLTFGGKRKAWSWASYLEEEKAVVAPTKLFREVSLERYDC</sequence>
<dbReference type="AlphaFoldDB" id="A0A401Q4Q0"/>
<dbReference type="Proteomes" id="UP000288216">
    <property type="component" value="Unassembled WGS sequence"/>
</dbReference>
<dbReference type="EMBL" id="BFAA01012283">
    <property type="protein sequence ID" value="GCB80350.1"/>
    <property type="molecule type" value="Genomic_DNA"/>
</dbReference>
<comment type="caution">
    <text evidence="2">The sequence shown here is derived from an EMBL/GenBank/DDBJ whole genome shotgun (WGS) entry which is preliminary data.</text>
</comment>
<dbReference type="STRING" id="75743.A0A401Q4Q0"/>
<dbReference type="Gene3D" id="3.30.60.160">
    <property type="match status" value="1"/>
</dbReference>
<evidence type="ECO:0000313" key="3">
    <source>
        <dbReference type="Proteomes" id="UP000288216"/>
    </source>
</evidence>
<gene>
    <name evidence="2" type="ORF">scyTo_0018085</name>
</gene>
<keyword evidence="3" id="KW-1185">Reference proteome</keyword>
<proteinExistence type="predicted"/>